<evidence type="ECO:0000313" key="10">
    <source>
        <dbReference type="EMBL" id="HEB13938.1"/>
    </source>
</evidence>
<comment type="caution">
    <text evidence="10">The sequence shown here is derived from an EMBL/GenBank/DDBJ whole genome shotgun (WGS) entry which is preliminary data.</text>
</comment>
<evidence type="ECO:0000256" key="3">
    <source>
        <dbReference type="ARBA" id="ARBA00013208"/>
    </source>
</evidence>
<evidence type="ECO:0000256" key="1">
    <source>
        <dbReference type="ARBA" id="ARBA00000677"/>
    </source>
</evidence>
<comment type="subcellular location">
    <subcellularLocation>
        <location evidence="8">Membrane</location>
        <topology evidence="8">Single-pass type II membrane protein</topology>
    </subcellularLocation>
</comment>
<dbReference type="PRINTS" id="PR00727">
    <property type="entry name" value="LEADERPTASE"/>
</dbReference>
<dbReference type="PROSITE" id="PS00760">
    <property type="entry name" value="SPASE_I_2"/>
    <property type="match status" value="1"/>
</dbReference>
<feature type="active site" evidence="6">
    <location>
        <position position="89"/>
    </location>
</feature>
<accession>A0A7C1SRK2</accession>
<evidence type="ECO:0000259" key="9">
    <source>
        <dbReference type="Pfam" id="PF10502"/>
    </source>
</evidence>
<evidence type="ECO:0000256" key="4">
    <source>
        <dbReference type="ARBA" id="ARBA00022670"/>
    </source>
</evidence>
<dbReference type="Proteomes" id="UP000885744">
    <property type="component" value="Unassembled WGS sequence"/>
</dbReference>
<dbReference type="GO" id="GO:0004252">
    <property type="term" value="F:serine-type endopeptidase activity"/>
    <property type="evidence" value="ECO:0007669"/>
    <property type="project" value="InterPro"/>
</dbReference>
<keyword evidence="7" id="KW-0472">Membrane</keyword>
<name>A0A7C1SRK2_UNCKA</name>
<dbReference type="CDD" id="cd06530">
    <property type="entry name" value="S26_SPase_I"/>
    <property type="match status" value="1"/>
</dbReference>
<dbReference type="PANTHER" id="PTHR43390:SF1">
    <property type="entry name" value="CHLOROPLAST PROCESSING PEPTIDASE"/>
    <property type="match status" value="1"/>
</dbReference>
<dbReference type="InterPro" id="IPR000223">
    <property type="entry name" value="Pept_S26A_signal_pept_1"/>
</dbReference>
<dbReference type="Gene3D" id="2.10.109.10">
    <property type="entry name" value="Umud Fragment, subunit A"/>
    <property type="match status" value="1"/>
</dbReference>
<dbReference type="EC" id="3.4.21.89" evidence="3 7"/>
<feature type="active site" evidence="6">
    <location>
        <position position="44"/>
    </location>
</feature>
<dbReference type="PANTHER" id="PTHR43390">
    <property type="entry name" value="SIGNAL PEPTIDASE I"/>
    <property type="match status" value="1"/>
</dbReference>
<feature type="transmembrane region" description="Helical" evidence="7">
    <location>
        <begin position="12"/>
        <end position="35"/>
    </location>
</feature>
<dbReference type="EMBL" id="DRHH01000033">
    <property type="protein sequence ID" value="HEB13938.1"/>
    <property type="molecule type" value="Genomic_DNA"/>
</dbReference>
<reference evidence="10" key="1">
    <citation type="journal article" date="2020" name="mSystems">
        <title>Genome- and Community-Level Interaction Insights into Carbon Utilization and Element Cycling Functions of Hydrothermarchaeota in Hydrothermal Sediment.</title>
        <authorList>
            <person name="Zhou Z."/>
            <person name="Liu Y."/>
            <person name="Xu W."/>
            <person name="Pan J."/>
            <person name="Luo Z.H."/>
            <person name="Li M."/>
        </authorList>
    </citation>
    <scope>NUCLEOTIDE SEQUENCE [LARGE SCALE GENOMIC DNA]</scope>
    <source>
        <strain evidence="10">HyVt-365</strain>
    </source>
</reference>
<dbReference type="InterPro" id="IPR036286">
    <property type="entry name" value="LexA/Signal_pep-like_sf"/>
</dbReference>
<gene>
    <name evidence="10" type="primary">lepB</name>
    <name evidence="10" type="ORF">ENI09_00800</name>
</gene>
<dbReference type="Pfam" id="PF10502">
    <property type="entry name" value="Peptidase_S26"/>
    <property type="match status" value="1"/>
</dbReference>
<dbReference type="NCBIfam" id="TIGR02227">
    <property type="entry name" value="sigpep_I_bact"/>
    <property type="match status" value="1"/>
</dbReference>
<evidence type="ECO:0000256" key="6">
    <source>
        <dbReference type="PIRSR" id="PIRSR600223-1"/>
    </source>
</evidence>
<keyword evidence="4 7" id="KW-0645">Protease</keyword>
<dbReference type="PROSITE" id="PS00761">
    <property type="entry name" value="SPASE_I_3"/>
    <property type="match status" value="1"/>
</dbReference>
<sequence>MLFKFFKGLIDFLLEVAETAVLAVILFLALYLFLVRPHQVRGESMLPTFRNGEYLLTEMVSYNLLKHEPQRGDVIVFRSPQQPNLDFIKRIVALPGEKIKMQNGDVFIINTGNPQGFLLNESYIQEGTETFGRRTIQDGEIFSTEEGYVVLGDNRERSSDSREWGIIKIDEIIGKVWVRYWPPQVLSFIKSPSYIETD</sequence>
<comment type="catalytic activity">
    <reaction evidence="1 7">
        <text>Cleavage of hydrophobic, N-terminal signal or leader sequences from secreted and periplasmic proteins.</text>
        <dbReference type="EC" id="3.4.21.89"/>
    </reaction>
</comment>
<dbReference type="GO" id="GO:0009003">
    <property type="term" value="F:signal peptidase activity"/>
    <property type="evidence" value="ECO:0007669"/>
    <property type="project" value="UniProtKB-EC"/>
</dbReference>
<dbReference type="PROSITE" id="PS00501">
    <property type="entry name" value="SPASE_I_1"/>
    <property type="match status" value="1"/>
</dbReference>
<keyword evidence="5 7" id="KW-0378">Hydrolase</keyword>
<dbReference type="SUPFAM" id="SSF51306">
    <property type="entry name" value="LexA/Signal peptidase"/>
    <property type="match status" value="1"/>
</dbReference>
<comment type="similarity">
    <text evidence="2 8">Belongs to the peptidase S26 family.</text>
</comment>
<protein>
    <recommendedName>
        <fullName evidence="3 7">Signal peptidase I</fullName>
        <ecNumber evidence="3 7">3.4.21.89</ecNumber>
    </recommendedName>
</protein>
<dbReference type="GO" id="GO:0006465">
    <property type="term" value="P:signal peptide processing"/>
    <property type="evidence" value="ECO:0007669"/>
    <property type="project" value="InterPro"/>
</dbReference>
<dbReference type="InterPro" id="IPR019533">
    <property type="entry name" value="Peptidase_S26"/>
</dbReference>
<evidence type="ECO:0000256" key="8">
    <source>
        <dbReference type="RuleBase" id="RU362042"/>
    </source>
</evidence>
<dbReference type="GO" id="GO:0016020">
    <property type="term" value="C:membrane"/>
    <property type="evidence" value="ECO:0007669"/>
    <property type="project" value="UniProtKB-SubCell"/>
</dbReference>
<dbReference type="InterPro" id="IPR019758">
    <property type="entry name" value="Pept_S26A_signal_pept_1_CS"/>
</dbReference>
<evidence type="ECO:0000256" key="5">
    <source>
        <dbReference type="ARBA" id="ARBA00022801"/>
    </source>
</evidence>
<organism evidence="10">
    <name type="scientific">candidate division WWE3 bacterium</name>
    <dbReference type="NCBI Taxonomy" id="2053526"/>
    <lineage>
        <taxon>Bacteria</taxon>
        <taxon>Katanobacteria</taxon>
    </lineage>
</organism>
<dbReference type="InterPro" id="IPR019756">
    <property type="entry name" value="Pept_S26A_signal_pept_1_Ser-AS"/>
</dbReference>
<dbReference type="AlphaFoldDB" id="A0A7C1SRK2"/>
<dbReference type="InterPro" id="IPR019757">
    <property type="entry name" value="Pept_S26A_signal_pept_1_Lys-AS"/>
</dbReference>
<evidence type="ECO:0000256" key="7">
    <source>
        <dbReference type="RuleBase" id="RU003993"/>
    </source>
</evidence>
<proteinExistence type="inferred from homology"/>
<keyword evidence="7" id="KW-0812">Transmembrane</keyword>
<keyword evidence="7" id="KW-1133">Transmembrane helix</keyword>
<evidence type="ECO:0000256" key="2">
    <source>
        <dbReference type="ARBA" id="ARBA00009370"/>
    </source>
</evidence>
<feature type="domain" description="Peptidase S26" evidence="9">
    <location>
        <begin position="14"/>
        <end position="181"/>
    </location>
</feature>